<gene>
    <name evidence="13" type="ORF">FOB64_005972</name>
</gene>
<comment type="caution">
    <text evidence="13">The sequence shown here is derived from an EMBL/GenBank/DDBJ whole genome shotgun (WGS) entry which is preliminary data.</text>
</comment>
<dbReference type="PROSITE" id="PS50920">
    <property type="entry name" value="SOLCAR"/>
    <property type="match status" value="2"/>
</dbReference>
<dbReference type="SUPFAM" id="SSF103506">
    <property type="entry name" value="Mitochondrial carrier"/>
    <property type="match status" value="1"/>
</dbReference>
<organism evidence="13 14">
    <name type="scientific">Candida albicans</name>
    <name type="common">Yeast</name>
    <dbReference type="NCBI Taxonomy" id="5476"/>
    <lineage>
        <taxon>Eukaryota</taxon>
        <taxon>Fungi</taxon>
        <taxon>Dikarya</taxon>
        <taxon>Ascomycota</taxon>
        <taxon>Saccharomycotina</taxon>
        <taxon>Pichiomycetes</taxon>
        <taxon>Debaryomycetaceae</taxon>
        <taxon>Candida/Lodderomyces clade</taxon>
        <taxon>Candida</taxon>
    </lineage>
</organism>
<dbReference type="PANTHER" id="PTHR45788:SF5">
    <property type="entry name" value="AFR253WP"/>
    <property type="match status" value="1"/>
</dbReference>
<proteinExistence type="inferred from homology"/>
<sequence>MPTNKPETTPGGENLLAALISCTTAAAFSATCTYPFDFIKTQQQLNNEKVMKKWNIPGNYPNSLAQLYKGGSALVLGSIVKNGTRIIAYNWSTQFMSIDSHNGNNNKTTAPRIVIAGVMSGFIETLWLIPFENVKITMIQNQTLANELNRCKDLGYDITGKVTHSPSTHHKSTKPIYLRQYVSPHAYLSSDVIDQYIKQKVRFGGVPIKDKALESLKFHYNKHPSLTLFGTVKEMYELKGLRAFTAGTFITFTRQIGISWVWLATYNATRQLIDPHNTNNEWFGHKHTMIQSVGLHFLSSMAVIMVTQPLDVIKTHLQSKNGNSLYRDSLSTAYKLFLQQGPWALFKGAFPRFLKVLISGGLTATVYEYVERLVDVAGHQKIFSQE</sequence>
<evidence type="ECO:0000256" key="8">
    <source>
        <dbReference type="ARBA" id="ARBA00022989"/>
    </source>
</evidence>
<evidence type="ECO:0000256" key="4">
    <source>
        <dbReference type="ARBA" id="ARBA00021935"/>
    </source>
</evidence>
<comment type="similarity">
    <text evidence="3 12">Belongs to the mitochondrial carrier (TC 2.A.29) family.</text>
</comment>
<evidence type="ECO:0000256" key="12">
    <source>
        <dbReference type="RuleBase" id="RU000488"/>
    </source>
</evidence>
<keyword evidence="10 11" id="KW-0472">Membrane</keyword>
<dbReference type="GO" id="GO:0071913">
    <property type="term" value="F:citrate secondary active transmembrane transporter activity"/>
    <property type="evidence" value="ECO:0007669"/>
    <property type="project" value="TreeGrafter"/>
</dbReference>
<keyword evidence="8" id="KW-1133">Transmembrane helix</keyword>
<name>A0A8H6BVF1_CANAX</name>
<dbReference type="EMBL" id="JABWAD010000061">
    <property type="protein sequence ID" value="KAF6062937.1"/>
    <property type="molecule type" value="Genomic_DNA"/>
</dbReference>
<keyword evidence="7" id="KW-0677">Repeat</keyword>
<evidence type="ECO:0000256" key="6">
    <source>
        <dbReference type="ARBA" id="ARBA00022692"/>
    </source>
</evidence>
<dbReference type="InterPro" id="IPR049563">
    <property type="entry name" value="TXTP-like"/>
</dbReference>
<protein>
    <recommendedName>
        <fullName evidence="4">Mitochondrial thiamine pyrophosphate carrier 1</fullName>
    </recommendedName>
</protein>
<evidence type="ECO:0000256" key="11">
    <source>
        <dbReference type="PROSITE-ProRule" id="PRU00282"/>
    </source>
</evidence>
<dbReference type="InterPro" id="IPR018108">
    <property type="entry name" value="MCP_transmembrane"/>
</dbReference>
<dbReference type="InterPro" id="IPR023395">
    <property type="entry name" value="MCP_dom_sf"/>
</dbReference>
<keyword evidence="6 11" id="KW-0812">Transmembrane</keyword>
<accession>A0A8H6BVF1</accession>
<evidence type="ECO:0000256" key="5">
    <source>
        <dbReference type="ARBA" id="ARBA00022448"/>
    </source>
</evidence>
<keyword evidence="9" id="KW-0496">Mitochondrion</keyword>
<evidence type="ECO:0000256" key="10">
    <source>
        <dbReference type="ARBA" id="ARBA00023136"/>
    </source>
</evidence>
<evidence type="ECO:0000256" key="9">
    <source>
        <dbReference type="ARBA" id="ARBA00023128"/>
    </source>
</evidence>
<reference evidence="13 14" key="1">
    <citation type="submission" date="2020-03" db="EMBL/GenBank/DDBJ databases">
        <title>FDA dAtabase for Regulatory Grade micrObial Sequences (FDA-ARGOS): Supporting development and validation of Infectious Disease Dx tests.</title>
        <authorList>
            <person name="Campos J."/>
            <person name="Goldberg B."/>
            <person name="Tallon L."/>
            <person name="Sadzewicz L."/>
            <person name="Vavikolanu K."/>
            <person name="Mehta A."/>
            <person name="Aluvathingal J."/>
            <person name="Nadendla S."/>
            <person name="Nandy P."/>
            <person name="Geyer C."/>
            <person name="Yan Y."/>
            <person name="Sichtig H."/>
        </authorList>
    </citation>
    <scope>NUCLEOTIDE SEQUENCE [LARGE SCALE GENOMIC DNA]</scope>
    <source>
        <strain evidence="13 14">FDAARGOS_656</strain>
    </source>
</reference>
<evidence type="ECO:0000256" key="2">
    <source>
        <dbReference type="ARBA" id="ARBA00004225"/>
    </source>
</evidence>
<dbReference type="Proteomes" id="UP000536275">
    <property type="component" value="Unassembled WGS sequence"/>
</dbReference>
<dbReference type="GO" id="GO:0006843">
    <property type="term" value="P:mitochondrial citrate transmembrane transport"/>
    <property type="evidence" value="ECO:0007669"/>
    <property type="project" value="TreeGrafter"/>
</dbReference>
<evidence type="ECO:0000313" key="13">
    <source>
        <dbReference type="EMBL" id="KAF6062937.1"/>
    </source>
</evidence>
<dbReference type="Pfam" id="PF00153">
    <property type="entry name" value="Mito_carr"/>
    <property type="match status" value="2"/>
</dbReference>
<dbReference type="PANTHER" id="PTHR45788">
    <property type="entry name" value="SUCCINATE/FUMARATE MITOCHONDRIAL TRANSPORTER-RELATED"/>
    <property type="match status" value="1"/>
</dbReference>
<comment type="function">
    <text evidence="1">Mitochondrial transporter that mediates uptake of thiamine pyrophosphate (ThPP) into mitochondria.</text>
</comment>
<keyword evidence="5 12" id="KW-0813">Transport</keyword>
<comment type="subcellular location">
    <subcellularLocation>
        <location evidence="2">Mitochondrion membrane</location>
        <topology evidence="2">Multi-pass membrane protein</topology>
    </subcellularLocation>
</comment>
<feature type="repeat" description="Solcar" evidence="11">
    <location>
        <begin position="13"/>
        <end position="95"/>
    </location>
</feature>
<evidence type="ECO:0000256" key="1">
    <source>
        <dbReference type="ARBA" id="ARBA00002238"/>
    </source>
</evidence>
<evidence type="ECO:0000313" key="14">
    <source>
        <dbReference type="Proteomes" id="UP000536275"/>
    </source>
</evidence>
<dbReference type="AlphaFoldDB" id="A0A8H6BVF1"/>
<evidence type="ECO:0000256" key="7">
    <source>
        <dbReference type="ARBA" id="ARBA00022737"/>
    </source>
</evidence>
<dbReference type="GO" id="GO:0031966">
    <property type="term" value="C:mitochondrial membrane"/>
    <property type="evidence" value="ECO:0007669"/>
    <property type="project" value="UniProtKB-SubCell"/>
</dbReference>
<dbReference type="Gene3D" id="1.50.40.10">
    <property type="entry name" value="Mitochondrial carrier domain"/>
    <property type="match status" value="1"/>
</dbReference>
<feature type="repeat" description="Solcar" evidence="11">
    <location>
        <begin position="286"/>
        <end position="373"/>
    </location>
</feature>
<evidence type="ECO:0000256" key="3">
    <source>
        <dbReference type="ARBA" id="ARBA00006375"/>
    </source>
</evidence>